<dbReference type="GO" id="GO:0019752">
    <property type="term" value="P:carboxylic acid metabolic process"/>
    <property type="evidence" value="ECO:0007669"/>
    <property type="project" value="UniProtKB-ARBA"/>
</dbReference>
<dbReference type="InterPro" id="IPR011234">
    <property type="entry name" value="Fumarylacetoacetase-like_C"/>
</dbReference>
<reference evidence="7 8" key="1">
    <citation type="submission" date="2019-08" db="EMBL/GenBank/DDBJ databases">
        <authorList>
            <person name="Peeters C."/>
        </authorList>
    </citation>
    <scope>NUCLEOTIDE SEQUENCE [LARGE SCALE GENOMIC DNA]</scope>
    <source>
        <strain evidence="7 8">LMG 30175</strain>
    </source>
</reference>
<keyword evidence="8" id="KW-1185">Reference proteome</keyword>
<dbReference type="GO" id="GO:0046872">
    <property type="term" value="F:metal ion binding"/>
    <property type="evidence" value="ECO:0007669"/>
    <property type="project" value="UniProtKB-KW"/>
</dbReference>
<dbReference type="Pfam" id="PF01557">
    <property type="entry name" value="FAA_hydrolase"/>
    <property type="match status" value="1"/>
</dbReference>
<dbReference type="InterPro" id="IPR036663">
    <property type="entry name" value="Fumarylacetoacetase_C_sf"/>
</dbReference>
<comment type="similarity">
    <text evidence="2">Belongs to the FAH family.</text>
</comment>
<dbReference type="FunFam" id="3.90.850.10:FF:000002">
    <property type="entry name" value="2-hydroxyhepta-2,4-diene-1,7-dioate isomerase"/>
    <property type="match status" value="1"/>
</dbReference>
<feature type="domain" description="Fumarylacetoacetase-like C-terminal" evidence="5">
    <location>
        <begin position="60"/>
        <end position="257"/>
    </location>
</feature>
<protein>
    <submittedName>
        <fullName evidence="7">5-carboxy-2-oxohept-3-enedioate decarboxylase HpaG2 subunit</fullName>
    </submittedName>
</protein>
<accession>A0A5E4Z9K5</accession>
<keyword evidence="3" id="KW-0479">Metal-binding</keyword>
<comment type="cofactor">
    <cofactor evidence="1">
        <name>Mg(2+)</name>
        <dbReference type="ChEBI" id="CHEBI:18420"/>
    </cofactor>
</comment>
<organism evidence="7 8">
    <name type="scientific">Pandoraea terrae</name>
    <dbReference type="NCBI Taxonomy" id="1537710"/>
    <lineage>
        <taxon>Bacteria</taxon>
        <taxon>Pseudomonadati</taxon>
        <taxon>Pseudomonadota</taxon>
        <taxon>Betaproteobacteria</taxon>
        <taxon>Burkholderiales</taxon>
        <taxon>Burkholderiaceae</taxon>
        <taxon>Pandoraea</taxon>
    </lineage>
</organism>
<dbReference type="SUPFAM" id="SSF56529">
    <property type="entry name" value="FAH"/>
    <property type="match status" value="1"/>
</dbReference>
<evidence type="ECO:0000256" key="1">
    <source>
        <dbReference type="ARBA" id="ARBA00001946"/>
    </source>
</evidence>
<evidence type="ECO:0000259" key="5">
    <source>
        <dbReference type="Pfam" id="PF01557"/>
    </source>
</evidence>
<evidence type="ECO:0000256" key="3">
    <source>
        <dbReference type="ARBA" id="ARBA00022723"/>
    </source>
</evidence>
<gene>
    <name evidence="7" type="ORF">PTE30175_05170</name>
</gene>
<name>A0A5E4Z9K5_9BURK</name>
<dbReference type="Proteomes" id="UP000414233">
    <property type="component" value="Unassembled WGS sequence"/>
</dbReference>
<evidence type="ECO:0000313" key="8">
    <source>
        <dbReference type="Proteomes" id="UP000414233"/>
    </source>
</evidence>
<keyword evidence="4" id="KW-0378">Hydrolase</keyword>
<feature type="domain" description="Rv2993c-like N-terminal" evidence="6">
    <location>
        <begin position="5"/>
        <end position="54"/>
    </location>
</feature>
<evidence type="ECO:0000256" key="4">
    <source>
        <dbReference type="ARBA" id="ARBA00022801"/>
    </source>
</evidence>
<sequence>MSSNHIVRYALDGLIHYGIIEDDETIARLADSPFNELRVSGARDALGSARILAPVHEPRVFGLGYNYRAHSNEVGKPVPDVPVLFMKPSTSVIGPEESIVYPDGAENVHFEGELTVVIAKRARHVPESQSLDYVLGYTCGNDISDRVVQRRESAFGCLLAGKGYDTFAPIGPAIVTGLDPANLQIITRVNGEVKQNGATADLLFSVPYLISYLSRYMTLLPGDMIMTGTPAGVGPIKVGDTIEVEIPGIGVLRNTVVAEDRSILAR</sequence>
<dbReference type="GO" id="GO:0016787">
    <property type="term" value="F:hydrolase activity"/>
    <property type="evidence" value="ECO:0007669"/>
    <property type="project" value="UniProtKB-KW"/>
</dbReference>
<evidence type="ECO:0000256" key="2">
    <source>
        <dbReference type="ARBA" id="ARBA00010211"/>
    </source>
</evidence>
<dbReference type="Pfam" id="PF10370">
    <property type="entry name" value="Rv2993c-like_N"/>
    <property type="match status" value="1"/>
</dbReference>
<dbReference type="Gene3D" id="2.30.30.370">
    <property type="entry name" value="FAH"/>
    <property type="match status" value="1"/>
</dbReference>
<dbReference type="PANTHER" id="PTHR11820">
    <property type="entry name" value="ACYLPYRUVASE"/>
    <property type="match status" value="1"/>
</dbReference>
<dbReference type="OrthoDB" id="8582489at2"/>
<dbReference type="EMBL" id="CABPRZ010000035">
    <property type="protein sequence ID" value="VVE58021.1"/>
    <property type="molecule type" value="Genomic_DNA"/>
</dbReference>
<evidence type="ECO:0000259" key="6">
    <source>
        <dbReference type="Pfam" id="PF10370"/>
    </source>
</evidence>
<evidence type="ECO:0000313" key="7">
    <source>
        <dbReference type="EMBL" id="VVE58021.1"/>
    </source>
</evidence>
<proteinExistence type="inferred from homology"/>
<dbReference type="Gene3D" id="3.90.850.10">
    <property type="entry name" value="Fumarylacetoacetase-like, C-terminal domain"/>
    <property type="match status" value="1"/>
</dbReference>
<dbReference type="GO" id="GO:0016853">
    <property type="term" value="F:isomerase activity"/>
    <property type="evidence" value="ECO:0007669"/>
    <property type="project" value="UniProtKB-ARBA"/>
</dbReference>
<dbReference type="AlphaFoldDB" id="A0A5E4Z9K5"/>
<dbReference type="InterPro" id="IPR018833">
    <property type="entry name" value="Rv2993c-like_N"/>
</dbReference>